<evidence type="ECO:0000313" key="2">
    <source>
        <dbReference type="EMBL" id="MDI3403096.1"/>
    </source>
</evidence>
<organism evidence="2 3">
    <name type="scientific">Streptomyces cavernicola</name>
    <dbReference type="NCBI Taxonomy" id="3043613"/>
    <lineage>
        <taxon>Bacteria</taxon>
        <taxon>Bacillati</taxon>
        <taxon>Actinomycetota</taxon>
        <taxon>Actinomycetes</taxon>
        <taxon>Kitasatosporales</taxon>
        <taxon>Streptomycetaceae</taxon>
        <taxon>Streptomyces</taxon>
    </lineage>
</organism>
<feature type="region of interest" description="Disordered" evidence="1">
    <location>
        <begin position="38"/>
        <end position="100"/>
    </location>
</feature>
<reference evidence="2 3" key="1">
    <citation type="submission" date="2023-05" db="EMBL/GenBank/DDBJ databases">
        <title>Draft genome sequence of Streptomyces sp. B-S-A6 isolated from a cave soil in Thailand.</title>
        <authorList>
            <person name="Chamroensaksri N."/>
            <person name="Muangham S."/>
        </authorList>
    </citation>
    <scope>NUCLEOTIDE SEQUENCE [LARGE SCALE GENOMIC DNA]</scope>
    <source>
        <strain evidence="2 3">B-S-A6</strain>
    </source>
</reference>
<name>A0ABT6S4S5_9ACTN</name>
<gene>
    <name evidence="2" type="ORF">QIS96_04545</name>
</gene>
<sequence>MGSEETHEGAGRRQPGVVAVSVAAAVLLAGGGGAYVAANASGGSGSGSGAGAPAGDETPPPLVLDEDAARGVAPGEPAPGGVTYRAGGELPKGPDSAPVHRLRGSVGAAQVARLAEALDVSGTPRAEGTVWKVGRAGDGPVLTVGKEAPGTWTFQAHQGRTDDCVKGKPCAAQGSSGQGDTEPGPVSERAAKSAAAPVLKAVGQGGAALDASQTLGAVRVVNADPKVGGLPTYGWSTGVQIGSDGQVVGGSGQLTKPVKGASYPVLSAAKTIAELNELATKTGPGSGSGGCARPVPHGEGSAPQGIAPGEPAPDGGAKAGQPCPPEPKGGGPEPVEVSKATFGLALHFERGRQVLVPSWLFQVKPDGAERAFTLTHPAVDPAYLAEPDAPEPRPEPTEKPTADGPASRDVPVTSYRVDGQKVTLQFWGGACSEYTARATESGGEVRVAVAEKPQKKGQVCVMIAEERTADVTLDKPLGERTVVGTNGVAVQRK</sequence>
<feature type="region of interest" description="Disordered" evidence="1">
    <location>
        <begin position="279"/>
        <end position="336"/>
    </location>
</feature>
<feature type="compositionally biased region" description="Low complexity" evidence="1">
    <location>
        <begin position="70"/>
        <end position="81"/>
    </location>
</feature>
<dbReference type="RefSeq" id="WP_282541035.1">
    <property type="nucleotide sequence ID" value="NZ_JASCIQ010000003.1"/>
</dbReference>
<feature type="region of interest" description="Disordered" evidence="1">
    <location>
        <begin position="382"/>
        <end position="412"/>
    </location>
</feature>
<keyword evidence="3" id="KW-1185">Reference proteome</keyword>
<dbReference type="Proteomes" id="UP001223978">
    <property type="component" value="Unassembled WGS sequence"/>
</dbReference>
<protein>
    <recommendedName>
        <fullName evidence="4">Large membrane protein</fullName>
    </recommendedName>
</protein>
<evidence type="ECO:0008006" key="4">
    <source>
        <dbReference type="Google" id="ProtNLM"/>
    </source>
</evidence>
<dbReference type="EMBL" id="JASCIQ010000003">
    <property type="protein sequence ID" value="MDI3403096.1"/>
    <property type="molecule type" value="Genomic_DNA"/>
</dbReference>
<proteinExistence type="predicted"/>
<feature type="compositionally biased region" description="Basic and acidic residues" evidence="1">
    <location>
        <begin position="390"/>
        <end position="401"/>
    </location>
</feature>
<comment type="caution">
    <text evidence="2">The sequence shown here is derived from an EMBL/GenBank/DDBJ whole genome shotgun (WGS) entry which is preliminary data.</text>
</comment>
<evidence type="ECO:0000313" key="3">
    <source>
        <dbReference type="Proteomes" id="UP001223978"/>
    </source>
</evidence>
<feature type="region of interest" description="Disordered" evidence="1">
    <location>
        <begin position="165"/>
        <end position="189"/>
    </location>
</feature>
<evidence type="ECO:0000256" key="1">
    <source>
        <dbReference type="SAM" id="MobiDB-lite"/>
    </source>
</evidence>
<accession>A0ABT6S4S5</accession>
<feature type="compositionally biased region" description="Gly residues" evidence="1">
    <location>
        <begin position="42"/>
        <end position="52"/>
    </location>
</feature>